<feature type="region of interest" description="Disordered" evidence="1">
    <location>
        <begin position="55"/>
        <end position="79"/>
    </location>
</feature>
<feature type="compositionally biased region" description="Low complexity" evidence="1">
    <location>
        <begin position="59"/>
        <end position="72"/>
    </location>
</feature>
<keyword evidence="3" id="KW-1185">Reference proteome</keyword>
<dbReference type="AlphaFoldDB" id="A0A4R6PSD0"/>
<reference evidence="2 3" key="1">
    <citation type="submission" date="2019-03" db="EMBL/GenBank/DDBJ databases">
        <title>Genomic Encyclopedia of Type Strains, Phase IV (KMG-IV): sequencing the most valuable type-strain genomes for metagenomic binning, comparative biology and taxonomic classification.</title>
        <authorList>
            <person name="Goeker M."/>
        </authorList>
    </citation>
    <scope>NUCLEOTIDE SEQUENCE [LARGE SCALE GENOMIC DNA]</scope>
    <source>
        <strain evidence="2 3">DSM 44496</strain>
    </source>
</reference>
<dbReference type="Proteomes" id="UP000295087">
    <property type="component" value="Unassembled WGS sequence"/>
</dbReference>
<evidence type="ECO:0000313" key="2">
    <source>
        <dbReference type="EMBL" id="TDP41638.1"/>
    </source>
</evidence>
<name>A0A4R6PSD0_NOCIG</name>
<protein>
    <submittedName>
        <fullName evidence="2">Uncharacterized protein</fullName>
    </submittedName>
</protein>
<accession>A0A4R6PSD0</accession>
<evidence type="ECO:0000256" key="1">
    <source>
        <dbReference type="SAM" id="MobiDB-lite"/>
    </source>
</evidence>
<organism evidence="2 3">
    <name type="scientific">Nocardia ignorata</name>
    <dbReference type="NCBI Taxonomy" id="145285"/>
    <lineage>
        <taxon>Bacteria</taxon>
        <taxon>Bacillati</taxon>
        <taxon>Actinomycetota</taxon>
        <taxon>Actinomycetes</taxon>
        <taxon>Mycobacteriales</taxon>
        <taxon>Nocardiaceae</taxon>
        <taxon>Nocardia</taxon>
    </lineage>
</organism>
<dbReference type="PROSITE" id="PS51257">
    <property type="entry name" value="PROKAR_LIPOPROTEIN"/>
    <property type="match status" value="1"/>
</dbReference>
<proteinExistence type="predicted"/>
<comment type="caution">
    <text evidence="2">The sequence shown here is derived from an EMBL/GenBank/DDBJ whole genome shotgun (WGS) entry which is preliminary data.</text>
</comment>
<dbReference type="EMBL" id="SNXK01000001">
    <property type="protein sequence ID" value="TDP41638.1"/>
    <property type="molecule type" value="Genomic_DNA"/>
</dbReference>
<gene>
    <name evidence="2" type="ORF">DFR75_101741</name>
</gene>
<evidence type="ECO:0000313" key="3">
    <source>
        <dbReference type="Proteomes" id="UP000295087"/>
    </source>
</evidence>
<sequence length="264" mass="27240">MGAVRKALIGVVAGAVVLLAGCASDEPRVVNPSRVPSTLAQPPVATPPDAAITVGPVEATTGGPATRTTAARPSPPPTPATGTIVLRTETVSGVAVADVPVHLSRQEPCDPAAHDIPVGETTETQRLDAVTDSDGRAVFTVPVGCYYFGMTAPAGTNPVPEGMHSAFLTTAGSTVGGLLRFQDTAGPCHPDGISADLGMLDNAAVVDCDGTWAVIRFATPGDNQRIIRRVDGSWTTYVLFPHETCWATAESDGVPARLRPYFTC</sequence>